<dbReference type="Pfam" id="PF01633">
    <property type="entry name" value="Choline_kinase"/>
    <property type="match status" value="1"/>
</dbReference>
<dbReference type="OrthoDB" id="9803871at2"/>
<evidence type="ECO:0000313" key="2">
    <source>
        <dbReference type="EMBL" id="CUO43378.1"/>
    </source>
</evidence>
<sequence>MKDIFKLLREINKNSGINQRALSSKCNMSLGKVNASIENLEFNNYITKEIYGRQHKYSITKKGLELLERELKTNKDMQLELHTDIRTNVKCAVILAAGRNKNFDIPVSNLKVNEETLIERNISLLKKNGIENIIVIAGYKSELIKDILFNHDITILKNENYKWTGTMESLSIAFDYIEDDFLLVESDIVVEESGISEIINYPSRDCILITTESGSGDEAFVEIRDNKIYKISKDIAQLNRIDGEMIGISKISYEFYKKMIDSYEDNMNPYMNYEYMMLDISRTYSLGYAKVDNLLWHEIDNIEHYNYVTNKLLKRIVKKEESALLSNLKEIISSCMNINIDDIKDISPIGGMTNKNYKICVKDNFYVLRVPGNGTEEMISRSDEIKNAVYANKVGVDAELIYFNEDSGIKISKFIENAETLSPDAAKKQHNMELVSGVLRKLHNSTEVMNNNFDIYGKIEKYEELAKEANGKFFDDYYEVKEKVVYLSKVMNELDVELRPCHNDTIAENFIKSDNNRIYLIDWEYAGMNDPMWDLAAHCLENSFTEEEEELFLKLYFNGKVEEKYKKRVLINKIYQDFLWSTWTNIKEAKGDDFGTYGIDRYNRAKANIEIILGEEV</sequence>
<dbReference type="Gene3D" id="1.10.10.10">
    <property type="entry name" value="Winged helix-like DNA-binding domain superfamily/Winged helix DNA-binding domain"/>
    <property type="match status" value="1"/>
</dbReference>
<keyword evidence="2" id="KW-0808">Transferase</keyword>
<organism evidence="2 3">
    <name type="scientific">Clostridium disporicum</name>
    <dbReference type="NCBI Taxonomy" id="84024"/>
    <lineage>
        <taxon>Bacteria</taxon>
        <taxon>Bacillati</taxon>
        <taxon>Bacillota</taxon>
        <taxon>Clostridia</taxon>
        <taxon>Eubacteriales</taxon>
        <taxon>Clostridiaceae</taxon>
        <taxon>Clostridium</taxon>
    </lineage>
</organism>
<dbReference type="SUPFAM" id="SSF53448">
    <property type="entry name" value="Nucleotide-diphospho-sugar transferases"/>
    <property type="match status" value="1"/>
</dbReference>
<protein>
    <submittedName>
        <fullName evidence="2">Choline kinase</fullName>
    </submittedName>
</protein>
<evidence type="ECO:0000313" key="3">
    <source>
        <dbReference type="Proteomes" id="UP000095594"/>
    </source>
</evidence>
<dbReference type="AlphaFoldDB" id="A0A174F373"/>
<dbReference type="InterPro" id="IPR011009">
    <property type="entry name" value="Kinase-like_dom_sf"/>
</dbReference>
<dbReference type="EMBL" id="CYZX01000009">
    <property type="protein sequence ID" value="CUO43378.1"/>
    <property type="molecule type" value="Genomic_DNA"/>
</dbReference>
<dbReference type="SUPFAM" id="SSF56112">
    <property type="entry name" value="Protein kinase-like (PK-like)"/>
    <property type="match status" value="1"/>
</dbReference>
<dbReference type="GO" id="GO:0016301">
    <property type="term" value="F:kinase activity"/>
    <property type="evidence" value="ECO:0007669"/>
    <property type="project" value="UniProtKB-KW"/>
</dbReference>
<accession>A0A174F373</accession>
<dbReference type="CDD" id="cd02523">
    <property type="entry name" value="PC_cytidylyltransferase"/>
    <property type="match status" value="1"/>
</dbReference>
<dbReference type="InterPro" id="IPR052077">
    <property type="entry name" value="CcrZ_PhaseVar_Mediator"/>
</dbReference>
<dbReference type="InterPro" id="IPR036388">
    <property type="entry name" value="WH-like_DNA-bd_sf"/>
</dbReference>
<dbReference type="PANTHER" id="PTHR40086">
    <property type="entry name" value="PHOSPHOTRANSFERASE YTMP-RELATED"/>
    <property type="match status" value="1"/>
</dbReference>
<keyword evidence="2" id="KW-0418">Kinase</keyword>
<dbReference type="PANTHER" id="PTHR40086:SF1">
    <property type="entry name" value="CELL CYCLE REGULATOR CCRZ"/>
    <property type="match status" value="1"/>
</dbReference>
<dbReference type="RefSeq" id="WP_055265340.1">
    <property type="nucleotide sequence ID" value="NZ_CABIXQ010000009.1"/>
</dbReference>
<dbReference type="CDD" id="cd05151">
    <property type="entry name" value="ChoK-like"/>
    <property type="match status" value="1"/>
</dbReference>
<evidence type="ECO:0000259" key="1">
    <source>
        <dbReference type="Pfam" id="PF12804"/>
    </source>
</evidence>
<dbReference type="SUPFAM" id="SSF46785">
    <property type="entry name" value="Winged helix' DNA-binding domain"/>
    <property type="match status" value="1"/>
</dbReference>
<dbReference type="InterPro" id="IPR025877">
    <property type="entry name" value="MobA-like_NTP_Trfase"/>
</dbReference>
<dbReference type="Pfam" id="PF13412">
    <property type="entry name" value="HTH_24"/>
    <property type="match status" value="1"/>
</dbReference>
<dbReference type="Pfam" id="PF12804">
    <property type="entry name" value="NTP_transf_3"/>
    <property type="match status" value="1"/>
</dbReference>
<feature type="domain" description="MobA-like NTP transferase" evidence="1">
    <location>
        <begin position="92"/>
        <end position="189"/>
    </location>
</feature>
<dbReference type="GO" id="GO:0016779">
    <property type="term" value="F:nucleotidyltransferase activity"/>
    <property type="evidence" value="ECO:0007669"/>
    <property type="project" value="UniProtKB-ARBA"/>
</dbReference>
<dbReference type="InterPro" id="IPR029044">
    <property type="entry name" value="Nucleotide-diphossugar_trans"/>
</dbReference>
<gene>
    <name evidence="2" type="primary">licA</name>
    <name evidence="2" type="ORF">ERS852471_01555</name>
</gene>
<reference evidence="2 3" key="1">
    <citation type="submission" date="2015-09" db="EMBL/GenBank/DDBJ databases">
        <authorList>
            <consortium name="Pathogen Informatics"/>
        </authorList>
    </citation>
    <scope>NUCLEOTIDE SEQUENCE [LARGE SCALE GENOMIC DNA]</scope>
    <source>
        <strain evidence="2 3">2789STDY5834856</strain>
    </source>
</reference>
<dbReference type="InterPro" id="IPR036390">
    <property type="entry name" value="WH_DNA-bd_sf"/>
</dbReference>
<dbReference type="Gene3D" id="3.90.550.10">
    <property type="entry name" value="Spore Coat Polysaccharide Biosynthesis Protein SpsA, Chain A"/>
    <property type="match status" value="1"/>
</dbReference>
<name>A0A174F373_9CLOT</name>
<dbReference type="Proteomes" id="UP000095594">
    <property type="component" value="Unassembled WGS sequence"/>
</dbReference>
<dbReference type="Gene3D" id="3.90.1200.10">
    <property type="match status" value="1"/>
</dbReference>
<dbReference type="Gene3D" id="3.30.200.20">
    <property type="entry name" value="Phosphorylase Kinase, domain 1"/>
    <property type="match status" value="1"/>
</dbReference>
<proteinExistence type="predicted"/>